<accession>A0A9D4THF7</accession>
<keyword evidence="1" id="KW-0853">WD repeat</keyword>
<dbReference type="InterPro" id="IPR052993">
    <property type="entry name" value="CFA-57"/>
</dbReference>
<dbReference type="PROSITE" id="PS50294">
    <property type="entry name" value="WD_REPEATS_REGION"/>
    <property type="match status" value="1"/>
</dbReference>
<dbReference type="Pfam" id="PF00400">
    <property type="entry name" value="WD40"/>
    <property type="match status" value="2"/>
</dbReference>
<protein>
    <submittedName>
        <fullName evidence="4">Uncharacterized protein</fullName>
    </submittedName>
</protein>
<reference evidence="4" key="2">
    <citation type="submission" date="2020-11" db="EMBL/GenBank/DDBJ databases">
        <authorList>
            <person name="Cecchin M."/>
            <person name="Marcolungo L."/>
            <person name="Rossato M."/>
            <person name="Girolomoni L."/>
            <person name="Cosentino E."/>
            <person name="Cuine S."/>
            <person name="Li-Beisson Y."/>
            <person name="Delledonne M."/>
            <person name="Ballottari M."/>
        </authorList>
    </citation>
    <scope>NUCLEOTIDE SEQUENCE</scope>
    <source>
        <strain evidence="4">211/11P</strain>
        <tissue evidence="4">Whole cell</tissue>
    </source>
</reference>
<feature type="coiled-coil region" evidence="2">
    <location>
        <begin position="1028"/>
        <end position="1055"/>
    </location>
</feature>
<dbReference type="Proteomes" id="UP001055712">
    <property type="component" value="Unassembled WGS sequence"/>
</dbReference>
<dbReference type="SMART" id="SM00320">
    <property type="entry name" value="WD40"/>
    <property type="match status" value="8"/>
</dbReference>
<feature type="compositionally biased region" description="Low complexity" evidence="3">
    <location>
        <begin position="1126"/>
        <end position="1139"/>
    </location>
</feature>
<dbReference type="SUPFAM" id="SSF50978">
    <property type="entry name" value="WD40 repeat-like"/>
    <property type="match status" value="1"/>
</dbReference>
<dbReference type="InterPro" id="IPR011047">
    <property type="entry name" value="Quinoprotein_ADH-like_sf"/>
</dbReference>
<gene>
    <name evidence="4" type="ORF">D9Q98_007727</name>
</gene>
<dbReference type="InterPro" id="IPR015943">
    <property type="entry name" value="WD40/YVTN_repeat-like_dom_sf"/>
</dbReference>
<dbReference type="OrthoDB" id="47276at2759"/>
<dbReference type="SUPFAM" id="SSF50998">
    <property type="entry name" value="Quinoprotein alcohol dehydrogenase-like"/>
    <property type="match status" value="1"/>
</dbReference>
<evidence type="ECO:0000313" key="5">
    <source>
        <dbReference type="Proteomes" id="UP001055712"/>
    </source>
</evidence>
<feature type="repeat" description="WD" evidence="1">
    <location>
        <begin position="518"/>
        <end position="559"/>
    </location>
</feature>
<dbReference type="InterPro" id="IPR036322">
    <property type="entry name" value="WD40_repeat_dom_sf"/>
</dbReference>
<organism evidence="4 5">
    <name type="scientific">Chlorella vulgaris</name>
    <name type="common">Green alga</name>
    <dbReference type="NCBI Taxonomy" id="3077"/>
    <lineage>
        <taxon>Eukaryota</taxon>
        <taxon>Viridiplantae</taxon>
        <taxon>Chlorophyta</taxon>
        <taxon>core chlorophytes</taxon>
        <taxon>Trebouxiophyceae</taxon>
        <taxon>Chlorellales</taxon>
        <taxon>Chlorellaceae</taxon>
        <taxon>Chlorella clade</taxon>
        <taxon>Chlorella</taxon>
    </lineage>
</organism>
<evidence type="ECO:0000256" key="1">
    <source>
        <dbReference type="PROSITE-ProRule" id="PRU00221"/>
    </source>
</evidence>
<feature type="region of interest" description="Disordered" evidence="3">
    <location>
        <begin position="1122"/>
        <end position="1145"/>
    </location>
</feature>
<comment type="caution">
    <text evidence="4">The sequence shown here is derived from an EMBL/GenBank/DDBJ whole genome shotgun (WGS) entry which is preliminary data.</text>
</comment>
<name>A0A9D4THF7_CHLVU</name>
<dbReference type="InterPro" id="IPR001680">
    <property type="entry name" value="WD40_rpt"/>
</dbReference>
<proteinExistence type="predicted"/>
<reference evidence="4" key="1">
    <citation type="journal article" date="2019" name="Plant J.">
        <title>Chlorella vulgaris genome assembly and annotation reveals the molecular basis for metabolic acclimation to high light conditions.</title>
        <authorList>
            <person name="Cecchin M."/>
            <person name="Marcolungo L."/>
            <person name="Rossato M."/>
            <person name="Girolomoni L."/>
            <person name="Cosentino E."/>
            <person name="Cuine S."/>
            <person name="Li-Beisson Y."/>
            <person name="Delledonne M."/>
            <person name="Ballottari M."/>
        </authorList>
    </citation>
    <scope>NUCLEOTIDE SEQUENCE</scope>
    <source>
        <strain evidence="4">211/11P</strain>
    </source>
</reference>
<dbReference type="Gene3D" id="2.130.10.10">
    <property type="entry name" value="YVTN repeat-like/Quinoprotein amine dehydrogenase"/>
    <property type="match status" value="3"/>
</dbReference>
<evidence type="ECO:0000313" key="4">
    <source>
        <dbReference type="EMBL" id="KAI3425752.1"/>
    </source>
</evidence>
<dbReference type="PANTHER" id="PTHR32215:SF0">
    <property type="entry name" value="CILIA- AND FLAGELLA-ASSOCIATED PROTEIN 57"/>
    <property type="match status" value="1"/>
</dbReference>
<keyword evidence="5" id="KW-1185">Reference proteome</keyword>
<evidence type="ECO:0000256" key="3">
    <source>
        <dbReference type="SAM" id="MobiDB-lite"/>
    </source>
</evidence>
<dbReference type="AlphaFoldDB" id="A0A9D4THF7"/>
<sequence length="1225" mass="132175">MASSAAPTAAVASLQPRHCFGALGLRAQGLFWADETTLAYQCGQSIALYQPDTKTQRFIPASATITAFCVCPSRHLLAVAERGEKATITVFDLHTLKRRKILTTSSEGTKEFVSVAFSDDGKLLLAQGGAPDWSLSMWAWERSKLLANVRTAIQPGHTAVQCLFQPGVDPQHISVVGEGTYCLYRIEDGHSLRPLPNLLAKREAQHYVCHAWLRDNDTTEALVVVGTRSGEVLVSREGDIRQTAALQEGCGVESLAAFGKGFVVGTSGGTLLAFERDSESRPYRLARTFTIGSSGTIAIDSGRGEGGSALSAGDGGGPLPSAVHSTLDAAAPWAAAASSASSAGPGAAASRACSLAVSPVDDSVACLTSDNQLLTLAVAAGDRRGTFIGVQRLAPSFHSGPVTGLATCVRRAVVATSGADRTIRIWNYRDKTAELVQEFEEDVLSVSLHPTGHMLLAGFADKLRLMMVLSDELRTVKELPIKASRDCCFSNGGQYFAAANSNTVHVYCAYTGTSLAVLRGHNGKVRGLWWSPDDTTLLSAGMDGAVYEWKVLEGRRVRDFVQKGWNHTCVSGMHAAGPSAALSGSAAAGGPTSIFAAGMDKKLRALEDSEGGGGLVVAAEVDVGAVLTQIVAPGPGGRLLFSSAEDGTVRCYKLPLGPSSDGQALRCGSAPVTHLAGTRDESVLFAATADGCLHVLEVKDRDSIRLLSRKESEMLPFAEEVLVGRGDIDERRERMRELESQVAEVTAQNEYQLKLKDLAANDKVRQLTDKAASEASDAAQRYNALLADRAQLESLYEARLAAAQEASAAQLMALDSEFQAKLVHEMERLQDLAAEKEALNKTWQGQTQALVEQHARVVAELNAAHQQQLAAERARYGELAAAKDVAEREAAEVRRQMEEDVDREVEELKERYRKQLQMEGDTSLQLKGENGLLRKRYDEQQKMIEEGKAQLRVADAERQQMQGTIEALERDAAALHRDVSGRDEAIGEKEKRILDLKHKTQELEKFKFVLEYSLGELRAQLDPKDLELAEMRERVQGMEAQVAEVQRSHDKVRLEVEARRQREAAVQREVVLQRAAAAEAGARIRHIQCDIQLAAEKIQAPEQLKSAVVKLLHTHASAEGGRKAAEAATAAAQEANDGASDSSKALQRQVDMLQRTVEQLRASLDAEKRSAAASHRRMVSEQSELIKQLRAAQGRGSGTSLLAAAAMPRDSKFVQARVLVPTLAD</sequence>
<feature type="repeat" description="WD" evidence="1">
    <location>
        <begin position="395"/>
        <end position="436"/>
    </location>
</feature>
<keyword evidence="2" id="KW-0175">Coiled coil</keyword>
<evidence type="ECO:0000256" key="2">
    <source>
        <dbReference type="SAM" id="Coils"/>
    </source>
</evidence>
<feature type="coiled-coil region" evidence="2">
    <location>
        <begin position="876"/>
        <end position="978"/>
    </location>
</feature>
<dbReference type="PANTHER" id="PTHR32215">
    <property type="entry name" value="CILIA- AND FLAGELLA-ASSOCIATED PROTEIN 57"/>
    <property type="match status" value="1"/>
</dbReference>
<dbReference type="EMBL" id="SIDB01000011">
    <property type="protein sequence ID" value="KAI3425752.1"/>
    <property type="molecule type" value="Genomic_DNA"/>
</dbReference>
<dbReference type="PROSITE" id="PS50082">
    <property type="entry name" value="WD_REPEATS_2"/>
    <property type="match status" value="2"/>
</dbReference>